<accession>A0ABV7D0U7</accession>
<protein>
    <submittedName>
        <fullName evidence="2">DUF1178 family protein</fullName>
    </submittedName>
</protein>
<dbReference type="PIRSF" id="PIRSF032131">
    <property type="entry name" value="UCP032131"/>
    <property type="match status" value="1"/>
</dbReference>
<comment type="caution">
    <text evidence="2">The sequence shown here is derived from an EMBL/GenBank/DDBJ whole genome shotgun (WGS) entry which is preliminary data.</text>
</comment>
<evidence type="ECO:0000313" key="2">
    <source>
        <dbReference type="EMBL" id="MFC3050623.1"/>
    </source>
</evidence>
<dbReference type="InterPro" id="IPR009562">
    <property type="entry name" value="DUF1178"/>
</dbReference>
<proteinExistence type="predicted"/>
<reference evidence="3" key="1">
    <citation type="journal article" date="2019" name="Int. J. Syst. Evol. Microbiol.">
        <title>The Global Catalogue of Microorganisms (GCM) 10K type strain sequencing project: providing services to taxonomists for standard genome sequencing and annotation.</title>
        <authorList>
            <consortium name="The Broad Institute Genomics Platform"/>
            <consortium name="The Broad Institute Genome Sequencing Center for Infectious Disease"/>
            <person name="Wu L."/>
            <person name="Ma J."/>
        </authorList>
    </citation>
    <scope>NUCLEOTIDE SEQUENCE [LARGE SCALE GENOMIC DNA]</scope>
    <source>
        <strain evidence="3">KCTC 62164</strain>
    </source>
</reference>
<sequence length="159" mass="17556">MIVFDLKCESSHRFEAWFKSSSAYEEQKASGFVSCPFCNSTDISKAPMAPNITAKSNQRPEPKPVSAPPTAPAAMPKADSPEFKKMVVEAQKMFAKIRDHVEATHDNVGKGFAEEARKIHYGEAEERGIYGEATKDETLELIEEGIDVLPLPAPRRTDA</sequence>
<feature type="region of interest" description="Disordered" evidence="1">
    <location>
        <begin position="48"/>
        <end position="80"/>
    </location>
</feature>
<keyword evidence="3" id="KW-1185">Reference proteome</keyword>
<dbReference type="Pfam" id="PF06676">
    <property type="entry name" value="DUF1178"/>
    <property type="match status" value="1"/>
</dbReference>
<dbReference type="Proteomes" id="UP001595444">
    <property type="component" value="Unassembled WGS sequence"/>
</dbReference>
<gene>
    <name evidence="2" type="ORF">ACFOKA_01760</name>
</gene>
<evidence type="ECO:0000313" key="3">
    <source>
        <dbReference type="Proteomes" id="UP001595444"/>
    </source>
</evidence>
<evidence type="ECO:0000256" key="1">
    <source>
        <dbReference type="SAM" id="MobiDB-lite"/>
    </source>
</evidence>
<dbReference type="EMBL" id="JBHRSL010000001">
    <property type="protein sequence ID" value="MFC3050623.1"/>
    <property type="molecule type" value="Genomic_DNA"/>
</dbReference>
<dbReference type="RefSeq" id="WP_194214995.1">
    <property type="nucleotide sequence ID" value="NZ_CP061205.1"/>
</dbReference>
<name>A0ABV7D0U7_9PROT</name>
<organism evidence="2 3">
    <name type="scientific">Kordiimonas pumila</name>
    <dbReference type="NCBI Taxonomy" id="2161677"/>
    <lineage>
        <taxon>Bacteria</taxon>
        <taxon>Pseudomonadati</taxon>
        <taxon>Pseudomonadota</taxon>
        <taxon>Alphaproteobacteria</taxon>
        <taxon>Kordiimonadales</taxon>
        <taxon>Kordiimonadaceae</taxon>
        <taxon>Kordiimonas</taxon>
    </lineage>
</organism>